<feature type="domain" description="Rhodanese" evidence="3">
    <location>
        <begin position="164"/>
        <end position="277"/>
    </location>
</feature>
<organism evidence="4 5">
    <name type="scientific">Neiella holothuriorum</name>
    <dbReference type="NCBI Taxonomy" id="2870530"/>
    <lineage>
        <taxon>Bacteria</taxon>
        <taxon>Pseudomonadati</taxon>
        <taxon>Pseudomonadota</taxon>
        <taxon>Gammaproteobacteria</taxon>
        <taxon>Alteromonadales</taxon>
        <taxon>Echinimonadaceae</taxon>
        <taxon>Neiella</taxon>
    </lineage>
</organism>
<dbReference type="InterPro" id="IPR045078">
    <property type="entry name" value="TST/MPST-like"/>
</dbReference>
<proteinExistence type="predicted"/>
<evidence type="ECO:0000256" key="1">
    <source>
        <dbReference type="ARBA" id="ARBA00022679"/>
    </source>
</evidence>
<dbReference type="CDD" id="cd01449">
    <property type="entry name" value="TST_Repeat_2"/>
    <property type="match status" value="1"/>
</dbReference>
<keyword evidence="2" id="KW-0677">Repeat</keyword>
<sequence length="277" mass="29949">MPSPLVSTQWLNDHLDDHNLRLFDASMTKVVGIEPLEYQSLTVIPGAQKMDLEGALCDLDSTQLHALPTPEQFNAFAKLAGLNTDSIVVLYDNQGVYSAPRAWWLFRVMGVSNVYVLDGGLPRWLADNRSSQTTYNVGSGEGTLLANYQPQCVCDAQQLLAQLHSPDVAVVDARAAGRFNGQQAEPRAGLRSGHIPGALNLPFAMLLEQRQYKPVDELAALLAERVADPSTRLIGSCGSGITACIVLLAAAVAGYQNLCLYDGSWADWGANPELPIE</sequence>
<dbReference type="PANTHER" id="PTHR11364:SF27">
    <property type="entry name" value="SULFURTRANSFERASE"/>
    <property type="match status" value="1"/>
</dbReference>
<accession>A0ABS7EJJ4</accession>
<dbReference type="SMART" id="SM00450">
    <property type="entry name" value="RHOD"/>
    <property type="match status" value="2"/>
</dbReference>
<dbReference type="PANTHER" id="PTHR11364">
    <property type="entry name" value="THIOSULFATE SULFERTANSFERASE"/>
    <property type="match status" value="1"/>
</dbReference>
<dbReference type="InterPro" id="IPR001763">
    <property type="entry name" value="Rhodanese-like_dom"/>
</dbReference>
<evidence type="ECO:0000313" key="5">
    <source>
        <dbReference type="Proteomes" id="UP001166251"/>
    </source>
</evidence>
<dbReference type="RefSeq" id="WP_220105150.1">
    <property type="nucleotide sequence ID" value="NZ_JAHZSS010000024.1"/>
</dbReference>
<evidence type="ECO:0000259" key="3">
    <source>
        <dbReference type="PROSITE" id="PS50206"/>
    </source>
</evidence>
<feature type="domain" description="Rhodanese" evidence="3">
    <location>
        <begin position="16"/>
        <end position="133"/>
    </location>
</feature>
<evidence type="ECO:0000313" key="4">
    <source>
        <dbReference type="EMBL" id="MBW8192527.1"/>
    </source>
</evidence>
<name>A0ABS7EJJ4_9GAMM</name>
<dbReference type="Pfam" id="PF00581">
    <property type="entry name" value="Rhodanese"/>
    <property type="match status" value="2"/>
</dbReference>
<dbReference type="Proteomes" id="UP001166251">
    <property type="component" value="Unassembled WGS sequence"/>
</dbReference>
<gene>
    <name evidence="4" type="ORF">K0504_15920</name>
</gene>
<keyword evidence="1" id="KW-0808">Transferase</keyword>
<dbReference type="CDD" id="cd01448">
    <property type="entry name" value="TST_Repeat_1"/>
    <property type="match status" value="1"/>
</dbReference>
<comment type="caution">
    <text evidence="4">The sequence shown here is derived from an EMBL/GenBank/DDBJ whole genome shotgun (WGS) entry which is preliminary data.</text>
</comment>
<dbReference type="EMBL" id="JAHZSS010000024">
    <property type="protein sequence ID" value="MBW8192527.1"/>
    <property type="molecule type" value="Genomic_DNA"/>
</dbReference>
<keyword evidence="5" id="KW-1185">Reference proteome</keyword>
<protein>
    <submittedName>
        <fullName evidence="4">Sulfurtransferase</fullName>
    </submittedName>
</protein>
<reference evidence="4" key="1">
    <citation type="submission" date="2021-07" db="EMBL/GenBank/DDBJ databases">
        <title>Neiella marina sp. nov., isolated from the intestinal content of sea cucumber Apostichopus japonicus.</title>
        <authorList>
            <person name="Bai X."/>
        </authorList>
    </citation>
    <scope>NUCLEOTIDE SEQUENCE</scope>
    <source>
        <strain evidence="4">126</strain>
    </source>
</reference>
<evidence type="ECO:0000256" key="2">
    <source>
        <dbReference type="ARBA" id="ARBA00022737"/>
    </source>
</evidence>
<dbReference type="Gene3D" id="3.40.250.10">
    <property type="entry name" value="Rhodanese-like domain"/>
    <property type="match status" value="2"/>
</dbReference>
<dbReference type="PROSITE" id="PS50206">
    <property type="entry name" value="RHODANESE_3"/>
    <property type="match status" value="2"/>
</dbReference>
<dbReference type="SUPFAM" id="SSF52821">
    <property type="entry name" value="Rhodanese/Cell cycle control phosphatase"/>
    <property type="match status" value="2"/>
</dbReference>
<dbReference type="InterPro" id="IPR036873">
    <property type="entry name" value="Rhodanese-like_dom_sf"/>
</dbReference>